<evidence type="ECO:0000313" key="8">
    <source>
        <dbReference type="Proteomes" id="UP000823674"/>
    </source>
</evidence>
<evidence type="ECO:0000259" key="6">
    <source>
        <dbReference type="PROSITE" id="PS51634"/>
    </source>
</evidence>
<dbReference type="PROSITE" id="PS51634">
    <property type="entry name" value="CRC"/>
    <property type="match status" value="1"/>
</dbReference>
<dbReference type="Pfam" id="PF03638">
    <property type="entry name" value="TCR"/>
    <property type="match status" value="1"/>
</dbReference>
<dbReference type="InterPro" id="IPR005172">
    <property type="entry name" value="CRC"/>
</dbReference>
<protein>
    <recommendedName>
        <fullName evidence="6">CRC domain-containing protein</fullName>
    </recommendedName>
</protein>
<evidence type="ECO:0000256" key="3">
    <source>
        <dbReference type="ARBA" id="ARBA00022473"/>
    </source>
</evidence>
<feature type="region of interest" description="Disordered" evidence="5">
    <location>
        <begin position="168"/>
        <end position="198"/>
    </location>
</feature>
<dbReference type="SMART" id="SM01114">
    <property type="entry name" value="CXC"/>
    <property type="match status" value="2"/>
</dbReference>
<keyword evidence="8" id="KW-1185">Reference proteome</keyword>
<dbReference type="EMBL" id="JADBGQ010000003">
    <property type="protein sequence ID" value="KAG5404172.1"/>
    <property type="molecule type" value="Genomic_DNA"/>
</dbReference>
<comment type="caution">
    <text evidence="7">The sequence shown here is derived from an EMBL/GenBank/DDBJ whole genome shotgun (WGS) entry which is preliminary data.</text>
</comment>
<comment type="subcellular location">
    <subcellularLocation>
        <location evidence="1">Nucleus</location>
    </subcellularLocation>
</comment>
<comment type="similarity">
    <text evidence="2">Belongs to the lin-54 family.</text>
</comment>
<dbReference type="PANTHER" id="PTHR46159">
    <property type="entry name" value="PROTEIN TESMIN/TSO1-LIKE CXC 2"/>
    <property type="match status" value="1"/>
</dbReference>
<feature type="compositionally biased region" description="Polar residues" evidence="5">
    <location>
        <begin position="270"/>
        <end position="286"/>
    </location>
</feature>
<feature type="domain" description="CRC" evidence="6">
    <location>
        <begin position="343"/>
        <end position="467"/>
    </location>
</feature>
<evidence type="ECO:0000313" key="7">
    <source>
        <dbReference type="EMBL" id="KAG5404172.1"/>
    </source>
</evidence>
<evidence type="ECO:0000256" key="5">
    <source>
        <dbReference type="SAM" id="MobiDB-lite"/>
    </source>
</evidence>
<dbReference type="PANTHER" id="PTHR46159:SF12">
    <property type="entry name" value="PROTEIN TESMIN_TSO1-LIKE CXC 3-RELATED"/>
    <property type="match status" value="1"/>
</dbReference>
<evidence type="ECO:0000256" key="1">
    <source>
        <dbReference type="ARBA" id="ARBA00004123"/>
    </source>
</evidence>
<feature type="region of interest" description="Disordered" evidence="5">
    <location>
        <begin position="408"/>
        <end position="435"/>
    </location>
</feature>
<dbReference type="Proteomes" id="UP000823674">
    <property type="component" value="Chromosome A03"/>
</dbReference>
<dbReference type="InterPro" id="IPR006594">
    <property type="entry name" value="LisH"/>
</dbReference>
<dbReference type="Pfam" id="PF08513">
    <property type="entry name" value="LisH"/>
    <property type="match status" value="2"/>
</dbReference>
<keyword evidence="3" id="KW-0217">Developmental protein</keyword>
<accession>A0ABQ7MZR2</accession>
<dbReference type="InterPro" id="IPR033467">
    <property type="entry name" value="Tesmin/TSO1-like_CXC"/>
</dbReference>
<feature type="region of interest" description="Disordered" evidence="5">
    <location>
        <begin position="270"/>
        <end position="303"/>
    </location>
</feature>
<name>A0ABQ7MZR2_BRACM</name>
<evidence type="ECO:0000256" key="4">
    <source>
        <dbReference type="ARBA" id="ARBA00023242"/>
    </source>
</evidence>
<gene>
    <name evidence="7" type="primary">A03p018940.1_BraROA</name>
    <name evidence="7" type="ORF">IGI04_010291</name>
</gene>
<evidence type="ECO:0000256" key="2">
    <source>
        <dbReference type="ARBA" id="ARBA00007267"/>
    </source>
</evidence>
<dbReference type="InterPro" id="IPR044522">
    <property type="entry name" value="TSO1-like"/>
</dbReference>
<dbReference type="PROSITE" id="PS50896">
    <property type="entry name" value="LISH"/>
    <property type="match status" value="2"/>
</dbReference>
<reference evidence="7 8" key="1">
    <citation type="submission" date="2021-03" db="EMBL/GenBank/DDBJ databases">
        <authorList>
            <person name="King G.J."/>
            <person name="Bancroft I."/>
            <person name="Baten A."/>
            <person name="Bloomfield J."/>
            <person name="Borpatragohain P."/>
            <person name="He Z."/>
            <person name="Irish N."/>
            <person name="Irwin J."/>
            <person name="Liu K."/>
            <person name="Mauleon R.P."/>
            <person name="Moore J."/>
            <person name="Morris R."/>
            <person name="Ostergaard L."/>
            <person name="Wang B."/>
            <person name="Wells R."/>
        </authorList>
    </citation>
    <scope>NUCLEOTIDE SEQUENCE [LARGE SCALE GENOMIC DNA]</scope>
    <source>
        <strain evidence="7">R-o-18</strain>
        <tissue evidence="7">Leaf</tissue>
    </source>
</reference>
<sequence>MAQSNWESDKMLDVYIYDHLVKKKLHNTAKSFMAEGKVSTDPVANDTPGGFLFERWSMFLDIYKAKTKEKLLDSAVEYELNVYIFDYLVKKKLHHTALSFMSEVEVSMDPVAIDTPGGYLSDWWFVFWAFFVASTNEKHSESAAEAHQGGVSAAIQSPTQQTPLINMPQVHQSSSQQQDPFQSQQKPSTPSTYTPVERVAITRNMPKGPMMYGYDANQLGYEVWADMDPFGDVGALDDEDLERVINIINGNPFEYYIEAQQNKAKEQQIQMKQPNPMNTETSQAGTTYHGEMDQGNHQGGHVSAALQQLKSRTQQTPVITLLDRIFFSVLVTFLHCTKHTGAKVGSWRRRVTKCECFAAGVYCSTEPPCSCTDCHNIPIHNDTIWASRENIESRDPLAFTPKIIGRSSDSVQETREDDASKTPASGRHRRGCNCKKSHCSKKYCECFQGDVGCSTKCRCEECENKFGVKPT</sequence>
<organism evidence="7 8">
    <name type="scientific">Brassica rapa subsp. trilocularis</name>
    <dbReference type="NCBI Taxonomy" id="1813537"/>
    <lineage>
        <taxon>Eukaryota</taxon>
        <taxon>Viridiplantae</taxon>
        <taxon>Streptophyta</taxon>
        <taxon>Embryophyta</taxon>
        <taxon>Tracheophyta</taxon>
        <taxon>Spermatophyta</taxon>
        <taxon>Magnoliopsida</taxon>
        <taxon>eudicotyledons</taxon>
        <taxon>Gunneridae</taxon>
        <taxon>Pentapetalae</taxon>
        <taxon>rosids</taxon>
        <taxon>malvids</taxon>
        <taxon>Brassicales</taxon>
        <taxon>Brassicaceae</taxon>
        <taxon>Brassiceae</taxon>
        <taxon>Brassica</taxon>
    </lineage>
</organism>
<dbReference type="SMART" id="SM00667">
    <property type="entry name" value="LisH"/>
    <property type="match status" value="2"/>
</dbReference>
<proteinExistence type="inferred from homology"/>
<feature type="compositionally biased region" description="Low complexity" evidence="5">
    <location>
        <begin position="172"/>
        <end position="188"/>
    </location>
</feature>
<keyword evidence="4" id="KW-0539">Nucleus</keyword>
<feature type="compositionally biased region" description="Basic residues" evidence="5">
    <location>
        <begin position="426"/>
        <end position="435"/>
    </location>
</feature>